<evidence type="ECO:0000256" key="1">
    <source>
        <dbReference type="ARBA" id="ARBA00023157"/>
    </source>
</evidence>
<sequence length="148" mass="16478">MGGYPNPRDCSKCICPDGYGGRLCDEKPSGCGEVYRAKSKVQILEQDFGESGEESDDFIKCTFWIKADKGRKIEIRLKDAVAEVTSDSGCVFAGVEIKLQKDQLLTGYRFCTKQGGEDKVFVSKTDTVPVILYRSMGMVMATLEYRMI</sequence>
<comment type="caution">
    <text evidence="4">The sequence shown here is derived from an EMBL/GenBank/DDBJ whole genome shotgun (WGS) entry which is preliminary data.</text>
</comment>
<dbReference type="PROSITE" id="PS01180">
    <property type="entry name" value="CUB"/>
    <property type="match status" value="1"/>
</dbReference>
<name>A0AA36H9R6_CYLNA</name>
<keyword evidence="1" id="KW-1015">Disulfide bond</keyword>
<evidence type="ECO:0000256" key="2">
    <source>
        <dbReference type="PROSITE-ProRule" id="PRU00059"/>
    </source>
</evidence>
<feature type="domain" description="CUB" evidence="3">
    <location>
        <begin position="31"/>
        <end position="148"/>
    </location>
</feature>
<reference evidence="4" key="1">
    <citation type="submission" date="2023-07" db="EMBL/GenBank/DDBJ databases">
        <authorList>
            <consortium name="CYATHOMIX"/>
        </authorList>
    </citation>
    <scope>NUCLEOTIDE SEQUENCE</scope>
    <source>
        <strain evidence="4">N/A</strain>
    </source>
</reference>
<proteinExistence type="predicted"/>
<evidence type="ECO:0000259" key="3">
    <source>
        <dbReference type="PROSITE" id="PS01180"/>
    </source>
</evidence>
<dbReference type="EMBL" id="CATQJL010000316">
    <property type="protein sequence ID" value="CAJ0606083.1"/>
    <property type="molecule type" value="Genomic_DNA"/>
</dbReference>
<comment type="caution">
    <text evidence="2">Lacks conserved residue(s) required for the propagation of feature annotation.</text>
</comment>
<keyword evidence="5" id="KW-1185">Reference proteome</keyword>
<evidence type="ECO:0000313" key="4">
    <source>
        <dbReference type="EMBL" id="CAJ0606083.1"/>
    </source>
</evidence>
<protein>
    <recommendedName>
        <fullName evidence="3">CUB domain-containing protein</fullName>
    </recommendedName>
</protein>
<accession>A0AA36H9R6</accession>
<dbReference type="InterPro" id="IPR000859">
    <property type="entry name" value="CUB_dom"/>
</dbReference>
<gene>
    <name evidence="4" type="ORF">CYNAS_LOCUS18066</name>
</gene>
<dbReference type="AlphaFoldDB" id="A0AA36H9R6"/>
<evidence type="ECO:0000313" key="5">
    <source>
        <dbReference type="Proteomes" id="UP001176961"/>
    </source>
</evidence>
<dbReference type="Proteomes" id="UP001176961">
    <property type="component" value="Unassembled WGS sequence"/>
</dbReference>
<organism evidence="4 5">
    <name type="scientific">Cylicocyclus nassatus</name>
    <name type="common">Nematode worm</name>
    <dbReference type="NCBI Taxonomy" id="53992"/>
    <lineage>
        <taxon>Eukaryota</taxon>
        <taxon>Metazoa</taxon>
        <taxon>Ecdysozoa</taxon>
        <taxon>Nematoda</taxon>
        <taxon>Chromadorea</taxon>
        <taxon>Rhabditida</taxon>
        <taxon>Rhabditina</taxon>
        <taxon>Rhabditomorpha</taxon>
        <taxon>Strongyloidea</taxon>
        <taxon>Strongylidae</taxon>
        <taxon>Cylicocyclus</taxon>
    </lineage>
</organism>